<reference evidence="1" key="1">
    <citation type="submission" date="2014-09" db="EMBL/GenBank/DDBJ databases">
        <authorList>
            <person name="Magalhaes I.L.F."/>
            <person name="Oliveira U."/>
            <person name="Santos F.R."/>
            <person name="Vidigal T.H.D.A."/>
            <person name="Brescovit A.D."/>
            <person name="Santos A.J."/>
        </authorList>
    </citation>
    <scope>NUCLEOTIDE SEQUENCE</scope>
    <source>
        <tissue evidence="1">Shoot tissue taken approximately 20 cm above the soil surface</tissue>
    </source>
</reference>
<evidence type="ECO:0000313" key="1">
    <source>
        <dbReference type="EMBL" id="JAE25657.1"/>
    </source>
</evidence>
<proteinExistence type="predicted"/>
<organism evidence="1">
    <name type="scientific">Arundo donax</name>
    <name type="common">Giant reed</name>
    <name type="synonym">Donax arundinaceus</name>
    <dbReference type="NCBI Taxonomy" id="35708"/>
    <lineage>
        <taxon>Eukaryota</taxon>
        <taxon>Viridiplantae</taxon>
        <taxon>Streptophyta</taxon>
        <taxon>Embryophyta</taxon>
        <taxon>Tracheophyta</taxon>
        <taxon>Spermatophyta</taxon>
        <taxon>Magnoliopsida</taxon>
        <taxon>Liliopsida</taxon>
        <taxon>Poales</taxon>
        <taxon>Poaceae</taxon>
        <taxon>PACMAD clade</taxon>
        <taxon>Arundinoideae</taxon>
        <taxon>Arundineae</taxon>
        <taxon>Arundo</taxon>
    </lineage>
</organism>
<reference evidence="1" key="2">
    <citation type="journal article" date="2015" name="Data Brief">
        <title>Shoot transcriptome of the giant reed, Arundo donax.</title>
        <authorList>
            <person name="Barrero R.A."/>
            <person name="Guerrero F.D."/>
            <person name="Moolhuijzen P."/>
            <person name="Goolsby J.A."/>
            <person name="Tidwell J."/>
            <person name="Bellgard S.E."/>
            <person name="Bellgard M.I."/>
        </authorList>
    </citation>
    <scope>NUCLEOTIDE SEQUENCE</scope>
    <source>
        <tissue evidence="1">Shoot tissue taken approximately 20 cm above the soil surface</tissue>
    </source>
</reference>
<name>A0A0A9GMH2_ARUDO</name>
<accession>A0A0A9GMH2</accession>
<dbReference type="EMBL" id="GBRH01172239">
    <property type="protein sequence ID" value="JAE25657.1"/>
    <property type="molecule type" value="Transcribed_RNA"/>
</dbReference>
<protein>
    <submittedName>
        <fullName evidence="1">Uncharacterized protein</fullName>
    </submittedName>
</protein>
<sequence>MIRYPLHLFRVDLLTFLSFFVGNNKRFTSYIAHDSDKNMVHACVFAGR</sequence>
<dbReference type="AlphaFoldDB" id="A0A0A9GMH2"/>